<evidence type="ECO:0000259" key="2">
    <source>
        <dbReference type="PROSITE" id="PS50280"/>
    </source>
</evidence>
<dbReference type="PROSITE" id="PS50280">
    <property type="entry name" value="SET"/>
    <property type="match status" value="1"/>
</dbReference>
<dbReference type="InterPro" id="IPR046341">
    <property type="entry name" value="SET_dom_sf"/>
</dbReference>
<keyword evidence="1" id="KW-0802">TPR repeat</keyword>
<evidence type="ECO:0000313" key="3">
    <source>
        <dbReference type="EMBL" id="KDQ14986.1"/>
    </source>
</evidence>
<dbReference type="Proteomes" id="UP000027195">
    <property type="component" value="Unassembled WGS sequence"/>
</dbReference>
<dbReference type="InterPro" id="IPR011990">
    <property type="entry name" value="TPR-like_helical_dom_sf"/>
</dbReference>
<dbReference type="InterPro" id="IPR053209">
    <property type="entry name" value="Gramillin-biosynth_MTr"/>
</dbReference>
<dbReference type="CDD" id="cd20071">
    <property type="entry name" value="SET_SMYD"/>
    <property type="match status" value="1"/>
</dbReference>
<gene>
    <name evidence="3" type="ORF">BOTBODRAFT_145308</name>
</gene>
<dbReference type="OrthoDB" id="5945798at2759"/>
<dbReference type="STRING" id="930990.A0A067MTU6"/>
<dbReference type="EMBL" id="KL198034">
    <property type="protein sequence ID" value="KDQ14986.1"/>
    <property type="molecule type" value="Genomic_DNA"/>
</dbReference>
<protein>
    <recommendedName>
        <fullName evidence="2">SET domain-containing protein</fullName>
    </recommendedName>
</protein>
<dbReference type="Pfam" id="PF00856">
    <property type="entry name" value="SET"/>
    <property type="match status" value="1"/>
</dbReference>
<dbReference type="Gene3D" id="2.170.270.10">
    <property type="entry name" value="SET domain"/>
    <property type="match status" value="1"/>
</dbReference>
<dbReference type="Gene3D" id="1.25.40.10">
    <property type="entry name" value="Tetratricopeptide repeat domain"/>
    <property type="match status" value="1"/>
</dbReference>
<reference evidence="4" key="1">
    <citation type="journal article" date="2014" name="Proc. Natl. Acad. Sci. U.S.A.">
        <title>Extensive sampling of basidiomycete genomes demonstrates inadequacy of the white-rot/brown-rot paradigm for wood decay fungi.</title>
        <authorList>
            <person name="Riley R."/>
            <person name="Salamov A.A."/>
            <person name="Brown D.W."/>
            <person name="Nagy L.G."/>
            <person name="Floudas D."/>
            <person name="Held B.W."/>
            <person name="Levasseur A."/>
            <person name="Lombard V."/>
            <person name="Morin E."/>
            <person name="Otillar R."/>
            <person name="Lindquist E.A."/>
            <person name="Sun H."/>
            <person name="LaButti K.M."/>
            <person name="Schmutz J."/>
            <person name="Jabbour D."/>
            <person name="Luo H."/>
            <person name="Baker S.E."/>
            <person name="Pisabarro A.G."/>
            <person name="Walton J.D."/>
            <person name="Blanchette R.A."/>
            <person name="Henrissat B."/>
            <person name="Martin F."/>
            <person name="Cullen D."/>
            <person name="Hibbett D.S."/>
            <person name="Grigoriev I.V."/>
        </authorList>
    </citation>
    <scope>NUCLEOTIDE SEQUENCE [LARGE SCALE GENOMIC DNA]</scope>
    <source>
        <strain evidence="4">FD-172 SS1</strain>
    </source>
</reference>
<dbReference type="InterPro" id="IPR001214">
    <property type="entry name" value="SET_dom"/>
</dbReference>
<dbReference type="SUPFAM" id="SSF82199">
    <property type="entry name" value="SET domain"/>
    <property type="match status" value="1"/>
</dbReference>
<evidence type="ECO:0000256" key="1">
    <source>
        <dbReference type="PROSITE-ProRule" id="PRU00339"/>
    </source>
</evidence>
<dbReference type="InParanoid" id="A0A067MTU6"/>
<organism evidence="3 4">
    <name type="scientific">Botryobasidium botryosum (strain FD-172 SS1)</name>
    <dbReference type="NCBI Taxonomy" id="930990"/>
    <lineage>
        <taxon>Eukaryota</taxon>
        <taxon>Fungi</taxon>
        <taxon>Dikarya</taxon>
        <taxon>Basidiomycota</taxon>
        <taxon>Agaricomycotina</taxon>
        <taxon>Agaricomycetes</taxon>
        <taxon>Cantharellales</taxon>
        <taxon>Botryobasidiaceae</taxon>
        <taxon>Botryobasidium</taxon>
    </lineage>
</organism>
<dbReference type="InterPro" id="IPR019734">
    <property type="entry name" value="TPR_rpt"/>
</dbReference>
<sequence length="700" mass="77462">MQAHHIHKGQYLLCRIASGPAQEDGVVYFAVEDPAGVAAITFKIHKYPGATLASTAALDVLFPLGTLLAIREPKLVLGPSPTPRRAISVYSPADLVFVQPLDPILGAVTWQIPAPPPVSRLATEWKEIGNQHFQDGRYFVAAVAYSRDLAVDPDAYVLQINRAAAYLHLECYSAAVADAATASLFDKISDRLRMKALYRTAQAQYGLTDYEEALRNFAQCLFLTPEDVEIKGWTERCRGRIHERDTGEYDWSRMFRKAQVPGNTVDAEEFVGPIKIGESARSGGKGIFATKNIKAGDLLLVSKPVVVSFPQEFEGVDYELGANLITLKTDSVCRQSLIAKLITKLVGDPGLYLSISALYAGPSYPAPPLQLPPPVYAREPPFPAVPDLLRIETSIDVGLIERVIAYNAFNLNDVTRPPCFACTRDLYKLSSALYLLPSLLNHACSANSTWCNFGDLLVVRATKDVAEGGELTIPYIPLEGPWESLSRTYLDRELKHHMNRCDCDECEADRLDGEEACARREGYLAWLRETQEWTVRRARGLVWDMEATYSADRKRGRWASARARLILAEAIIRKERRNSARLEEAIQEAMKALEENGIVVLDKSAGLGPRAPENSEGDALPIAIGSTPIWSDVGTCVRAMLKISSLFHSHGDSRMMERWAKAACWFDTIYVGKGRDIFMARHDGLIRSSCMDLLGPLSSV</sequence>
<dbReference type="PROSITE" id="PS50005">
    <property type="entry name" value="TPR"/>
    <property type="match status" value="1"/>
</dbReference>
<dbReference type="PANTHER" id="PTHR47643:SF2">
    <property type="entry name" value="TPR DOMAIN PROTEIN (AFU_ORTHOLOGUE AFUA_5G12710)"/>
    <property type="match status" value="1"/>
</dbReference>
<dbReference type="SMART" id="SM00028">
    <property type="entry name" value="TPR"/>
    <property type="match status" value="3"/>
</dbReference>
<name>A0A067MTU6_BOTB1</name>
<dbReference type="HOGENOM" id="CLU_009043_0_0_1"/>
<proteinExistence type="predicted"/>
<dbReference type="PANTHER" id="PTHR47643">
    <property type="entry name" value="TPR DOMAIN PROTEIN (AFU_ORTHOLOGUE AFUA_5G12710)"/>
    <property type="match status" value="1"/>
</dbReference>
<keyword evidence="4" id="KW-1185">Reference proteome</keyword>
<feature type="repeat" description="TPR" evidence="1">
    <location>
        <begin position="194"/>
        <end position="227"/>
    </location>
</feature>
<dbReference type="SUPFAM" id="SSF48452">
    <property type="entry name" value="TPR-like"/>
    <property type="match status" value="1"/>
</dbReference>
<dbReference type="AlphaFoldDB" id="A0A067MTU6"/>
<feature type="domain" description="SET" evidence="2">
    <location>
        <begin position="272"/>
        <end position="476"/>
    </location>
</feature>
<accession>A0A067MTU6</accession>
<evidence type="ECO:0000313" key="4">
    <source>
        <dbReference type="Proteomes" id="UP000027195"/>
    </source>
</evidence>